<reference evidence="2 3" key="1">
    <citation type="submission" date="2024-02" db="EMBL/GenBank/DDBJ databases">
        <title>Genome analysis and characterization of Microbaculum marinisediminis sp. nov., isolated from marine sediment.</title>
        <authorList>
            <person name="Du Z.-J."/>
            <person name="Ye Y.-Q."/>
            <person name="Zhang Z.-R."/>
            <person name="Yuan S.-M."/>
            <person name="Zhang X.-Y."/>
        </authorList>
    </citation>
    <scope>NUCLEOTIDE SEQUENCE [LARGE SCALE GENOMIC DNA]</scope>
    <source>
        <strain evidence="2 3">SDUM1044001</strain>
    </source>
</reference>
<dbReference type="EMBL" id="JAZHOF010000011">
    <property type="protein sequence ID" value="MEJ8574382.1"/>
    <property type="molecule type" value="Genomic_DNA"/>
</dbReference>
<feature type="region of interest" description="Disordered" evidence="1">
    <location>
        <begin position="1"/>
        <end position="23"/>
    </location>
</feature>
<dbReference type="AlphaFoldDB" id="A0AAW9RPW9"/>
<sequence length="133" mass="14747">MEKRMGRSANTHRTPEAISVTPTAPPVDLVHLTRHSLGDTELEREVLQLFVAQSSVYLNRLKEASNGEQWRRATRTISGAARGIGAWNLAASADTAALFGHNVEDDRSRNAIIDVENQITLVNAYIRSLFLIH</sequence>
<dbReference type="RefSeq" id="WP_340332079.1">
    <property type="nucleotide sequence ID" value="NZ_JAZHOF010000011.1"/>
</dbReference>
<accession>A0AAW9RPW9</accession>
<evidence type="ECO:0000256" key="1">
    <source>
        <dbReference type="SAM" id="MobiDB-lite"/>
    </source>
</evidence>
<gene>
    <name evidence="2" type="ORF">V3328_23065</name>
</gene>
<name>A0AAW9RPW9_9HYPH</name>
<dbReference type="Proteomes" id="UP001378188">
    <property type="component" value="Unassembled WGS sequence"/>
</dbReference>
<evidence type="ECO:0000313" key="2">
    <source>
        <dbReference type="EMBL" id="MEJ8574382.1"/>
    </source>
</evidence>
<dbReference type="InterPro" id="IPR036641">
    <property type="entry name" value="HPT_dom_sf"/>
</dbReference>
<dbReference type="SUPFAM" id="SSF47226">
    <property type="entry name" value="Histidine-containing phosphotransfer domain, HPT domain"/>
    <property type="match status" value="1"/>
</dbReference>
<evidence type="ECO:0008006" key="4">
    <source>
        <dbReference type="Google" id="ProtNLM"/>
    </source>
</evidence>
<dbReference type="Gene3D" id="1.20.120.160">
    <property type="entry name" value="HPT domain"/>
    <property type="match status" value="1"/>
</dbReference>
<proteinExistence type="predicted"/>
<keyword evidence="3" id="KW-1185">Reference proteome</keyword>
<dbReference type="GO" id="GO:0000160">
    <property type="term" value="P:phosphorelay signal transduction system"/>
    <property type="evidence" value="ECO:0007669"/>
    <property type="project" value="InterPro"/>
</dbReference>
<organism evidence="2 3">
    <name type="scientific">Microbaculum marinum</name>
    <dbReference type="NCBI Taxonomy" id="1764581"/>
    <lineage>
        <taxon>Bacteria</taxon>
        <taxon>Pseudomonadati</taxon>
        <taxon>Pseudomonadota</taxon>
        <taxon>Alphaproteobacteria</taxon>
        <taxon>Hyphomicrobiales</taxon>
        <taxon>Tepidamorphaceae</taxon>
        <taxon>Microbaculum</taxon>
    </lineage>
</organism>
<evidence type="ECO:0000313" key="3">
    <source>
        <dbReference type="Proteomes" id="UP001378188"/>
    </source>
</evidence>
<comment type="caution">
    <text evidence="2">The sequence shown here is derived from an EMBL/GenBank/DDBJ whole genome shotgun (WGS) entry which is preliminary data.</text>
</comment>
<protein>
    <recommendedName>
        <fullName evidence="4">HPt domain-containing protein</fullName>
    </recommendedName>
</protein>